<dbReference type="InterPro" id="IPR050626">
    <property type="entry name" value="Peptidase_M16"/>
</dbReference>
<feature type="region of interest" description="Disordered" evidence="8">
    <location>
        <begin position="42"/>
        <end position="94"/>
    </location>
</feature>
<evidence type="ECO:0000313" key="14">
    <source>
        <dbReference type="Proteomes" id="UP001445335"/>
    </source>
</evidence>
<reference evidence="13 14" key="1">
    <citation type="journal article" date="2024" name="Nat. Commun.">
        <title>Phylogenomics reveals the evolutionary origins of lichenization in chlorophyte algae.</title>
        <authorList>
            <person name="Puginier C."/>
            <person name="Libourel C."/>
            <person name="Otte J."/>
            <person name="Skaloud P."/>
            <person name="Haon M."/>
            <person name="Grisel S."/>
            <person name="Petersen M."/>
            <person name="Berrin J.G."/>
            <person name="Delaux P.M."/>
            <person name="Dal Grande F."/>
            <person name="Keller J."/>
        </authorList>
    </citation>
    <scope>NUCLEOTIDE SEQUENCE [LARGE SCALE GENOMIC DNA]</scope>
    <source>
        <strain evidence="13 14">SAG 245.80</strain>
    </source>
</reference>
<proteinExistence type="inferred from homology"/>
<feature type="region of interest" description="Disordered" evidence="8">
    <location>
        <begin position="1"/>
        <end position="20"/>
    </location>
</feature>
<dbReference type="InterPro" id="IPR001431">
    <property type="entry name" value="Pept_M16_Zn_BS"/>
</dbReference>
<feature type="compositionally biased region" description="Low complexity" evidence="8">
    <location>
        <begin position="1"/>
        <end position="13"/>
    </location>
</feature>
<organism evidence="13 14">
    <name type="scientific">Elliptochloris bilobata</name>
    <dbReference type="NCBI Taxonomy" id="381761"/>
    <lineage>
        <taxon>Eukaryota</taxon>
        <taxon>Viridiplantae</taxon>
        <taxon>Chlorophyta</taxon>
        <taxon>core chlorophytes</taxon>
        <taxon>Trebouxiophyceae</taxon>
        <taxon>Trebouxiophyceae incertae sedis</taxon>
        <taxon>Elliptochloris clade</taxon>
        <taxon>Elliptochloris</taxon>
    </lineage>
</organism>
<dbReference type="InterPro" id="IPR054734">
    <property type="entry name" value="PqqF-like_C_4"/>
</dbReference>
<evidence type="ECO:0000313" key="13">
    <source>
        <dbReference type="EMBL" id="KAK9820983.1"/>
    </source>
</evidence>
<dbReference type="AlphaFoldDB" id="A0AAW1QHV7"/>
<dbReference type="InterPro" id="IPR011249">
    <property type="entry name" value="Metalloenz_LuxS/M16"/>
</dbReference>
<gene>
    <name evidence="13" type="ORF">WJX81_000873</name>
</gene>
<dbReference type="GO" id="GO:0005737">
    <property type="term" value="C:cytoplasm"/>
    <property type="evidence" value="ECO:0007669"/>
    <property type="project" value="UniProtKB-ARBA"/>
</dbReference>
<dbReference type="PANTHER" id="PTHR43690:SF18">
    <property type="entry name" value="INSULIN-DEGRADING ENZYME-RELATED"/>
    <property type="match status" value="1"/>
</dbReference>
<dbReference type="Gene3D" id="3.30.830.10">
    <property type="entry name" value="Metalloenzyme, LuxS/M16 peptidase-like"/>
    <property type="match status" value="4"/>
</dbReference>
<dbReference type="SUPFAM" id="SSF63411">
    <property type="entry name" value="LuxS/MPP-like metallohydrolase"/>
    <property type="match status" value="4"/>
</dbReference>
<dbReference type="PROSITE" id="PS00143">
    <property type="entry name" value="INSULINASE"/>
    <property type="match status" value="1"/>
</dbReference>
<dbReference type="InterPro" id="IPR007863">
    <property type="entry name" value="Peptidase_M16_C"/>
</dbReference>
<dbReference type="EMBL" id="JALJOU010000109">
    <property type="protein sequence ID" value="KAK9820983.1"/>
    <property type="molecule type" value="Genomic_DNA"/>
</dbReference>
<dbReference type="Pfam" id="PF05193">
    <property type="entry name" value="Peptidase_M16_C"/>
    <property type="match status" value="1"/>
</dbReference>
<evidence type="ECO:0000256" key="1">
    <source>
        <dbReference type="ARBA" id="ARBA00007261"/>
    </source>
</evidence>
<feature type="domain" description="Coenzyme PQQ synthesis protein F-like C-terminal lobe" evidence="12">
    <location>
        <begin position="880"/>
        <end position="978"/>
    </location>
</feature>
<dbReference type="GO" id="GO:0006508">
    <property type="term" value="P:proteolysis"/>
    <property type="evidence" value="ECO:0007669"/>
    <property type="project" value="UniProtKB-KW"/>
</dbReference>
<dbReference type="FunFam" id="3.30.830.10:FF:000005">
    <property type="entry name" value="nardilysin isoform X1"/>
    <property type="match status" value="1"/>
</dbReference>
<keyword evidence="2" id="KW-0645">Protease</keyword>
<feature type="domain" description="Peptidase M16 C-terminal" evidence="10">
    <location>
        <begin position="259"/>
        <end position="442"/>
    </location>
</feature>
<dbReference type="Pfam" id="PF22456">
    <property type="entry name" value="PqqF-like_C_4"/>
    <property type="match status" value="1"/>
</dbReference>
<name>A0AAW1QHV7_9CHLO</name>
<evidence type="ECO:0000256" key="7">
    <source>
        <dbReference type="RuleBase" id="RU004447"/>
    </source>
</evidence>
<sequence length="1036" mass="111697">MAAIPAAPPVAVVQSPQDKRHYKRLTLENGLDVLLIHDPEMAGALEGRSDDGVEEDGYESDDEGDGEEDDEMEEDEDVGEEDEDEPRGAAAKPGKAVKKAAAALAVGVGSFSDPDDVQGLSHYLEHMLFMGSEGFPDENEYDSYLTSHGGSANAFTEMEFTNYHFDVKPEALRGALERFSQFFIAPLCKADALEREVNAVDNEFTGAHVLGTCVQQEDHSRLAQLRAHTARQGHIYRKFSWGNRKSLVDMPKAKGVDVRKELLRYYKGEYSAERMALAVLGAQPLPELEAWARELFAAVPSGAGPRPAFPLAGPPYEGGRLHLLPAVREGHELAATFVFPSLEKEYRAKAEDYISHFVGHEGAGSLLSTLKARGWATAVCAGVHDSGLERNSAAFVFEVAITLTEAGLAAAPGAGLAAIGLLFEYVALLRAAGPQRWAYDEMAAIAAMKFRFAEEEDACDYVARLAADMPHYAPEHALNGSFLHDDWRPELVAQMLDSLTPAAVRLDLQTSAFERLRAEWAAQPGAQASTEPWFNIPYVAAPVPGELLDTWAAAGGSSTSGLALPQHNEFIATDFSLRCGELAEGTSADANGAGHTNGGAANGGVKAAAGVQPLAAPPALLADRPGLRLWHKLDTTFRLPRASVHFLLASPATYDSAHAAAATHAAVALLEDVLCETAYLAEVAGLSYEVWPEGRTGVEVRVEGFSHKLGLLTRTIFERLASLPAQVEPERFGRVREVLVRKYRNANMAPAKHAAYLRLRCLKATWPVEAVLAALEALTLDALRAHLERLLARVHVEALVQGNLCADEARALAHAVRGALPGAPLLSSERPVEEVAALPDGSALLLRAPAKNPEEDNSVAEVYLQLGPDALETRKVFRALAQVAGEPAYDTLRTKEQLGYSVHASVRLTHGMLGFAVVVVSGVHGPAHLDARVDAFLGGYEAALAALEPDALERHRAALIAAKLQKDRGLADEASRHWEQIASRRYNFAAREEEVALLRTLALPQLLAAMKYNFIILNLVYAARSTIWDAGIQAGV</sequence>
<dbReference type="Pfam" id="PF00675">
    <property type="entry name" value="Peptidase_M16"/>
    <property type="match status" value="1"/>
</dbReference>
<accession>A0AAW1QHV7</accession>
<evidence type="ECO:0008006" key="15">
    <source>
        <dbReference type="Google" id="ProtNLM"/>
    </source>
</evidence>
<evidence type="ECO:0000259" key="9">
    <source>
        <dbReference type="Pfam" id="PF00675"/>
    </source>
</evidence>
<protein>
    <recommendedName>
        <fullName evidence="15">Insulin-degrading enzyme</fullName>
    </recommendedName>
</protein>
<evidence type="ECO:0000256" key="2">
    <source>
        <dbReference type="ARBA" id="ARBA00022670"/>
    </source>
</evidence>
<evidence type="ECO:0000256" key="3">
    <source>
        <dbReference type="ARBA" id="ARBA00022723"/>
    </source>
</evidence>
<dbReference type="Proteomes" id="UP001445335">
    <property type="component" value="Unassembled WGS sequence"/>
</dbReference>
<comment type="similarity">
    <text evidence="1 7">Belongs to the peptidase M16 family.</text>
</comment>
<dbReference type="GO" id="GO:0046872">
    <property type="term" value="F:metal ion binding"/>
    <property type="evidence" value="ECO:0007669"/>
    <property type="project" value="UniProtKB-KW"/>
</dbReference>
<evidence type="ECO:0000256" key="4">
    <source>
        <dbReference type="ARBA" id="ARBA00022801"/>
    </source>
</evidence>
<keyword evidence="4" id="KW-0378">Hydrolase</keyword>
<dbReference type="PANTHER" id="PTHR43690">
    <property type="entry name" value="NARDILYSIN"/>
    <property type="match status" value="1"/>
</dbReference>
<keyword evidence="5" id="KW-0862">Zinc</keyword>
<evidence type="ECO:0000256" key="6">
    <source>
        <dbReference type="ARBA" id="ARBA00023049"/>
    </source>
</evidence>
<comment type="caution">
    <text evidence="13">The sequence shown here is derived from an EMBL/GenBank/DDBJ whole genome shotgun (WGS) entry which is preliminary data.</text>
</comment>
<dbReference type="Pfam" id="PF16187">
    <property type="entry name" value="Peptidase_M16_M"/>
    <property type="match status" value="1"/>
</dbReference>
<keyword evidence="3" id="KW-0479">Metal-binding</keyword>
<evidence type="ECO:0000259" key="11">
    <source>
        <dbReference type="Pfam" id="PF16187"/>
    </source>
</evidence>
<evidence type="ECO:0000259" key="10">
    <source>
        <dbReference type="Pfam" id="PF05193"/>
    </source>
</evidence>
<dbReference type="InterPro" id="IPR011765">
    <property type="entry name" value="Pept_M16_N"/>
</dbReference>
<evidence type="ECO:0000259" key="12">
    <source>
        <dbReference type="Pfam" id="PF22456"/>
    </source>
</evidence>
<evidence type="ECO:0000256" key="5">
    <source>
        <dbReference type="ARBA" id="ARBA00022833"/>
    </source>
</evidence>
<feature type="domain" description="Peptidase M16 N-terminal" evidence="9">
    <location>
        <begin position="97"/>
        <end position="204"/>
    </location>
</feature>
<keyword evidence="14" id="KW-1185">Reference proteome</keyword>
<dbReference type="InterPro" id="IPR032632">
    <property type="entry name" value="Peptidase_M16_M"/>
</dbReference>
<feature type="domain" description="Peptidase M16 middle/third" evidence="11">
    <location>
        <begin position="450"/>
        <end position="773"/>
    </location>
</feature>
<keyword evidence="6" id="KW-0482">Metalloprotease</keyword>
<feature type="compositionally biased region" description="Acidic residues" evidence="8">
    <location>
        <begin position="52"/>
        <end position="85"/>
    </location>
</feature>
<evidence type="ECO:0000256" key="8">
    <source>
        <dbReference type="SAM" id="MobiDB-lite"/>
    </source>
</evidence>
<dbReference type="GO" id="GO:0004222">
    <property type="term" value="F:metalloendopeptidase activity"/>
    <property type="evidence" value="ECO:0007669"/>
    <property type="project" value="InterPro"/>
</dbReference>